<dbReference type="PROSITE" id="PS00198">
    <property type="entry name" value="4FE4S_FER_1"/>
    <property type="match status" value="2"/>
</dbReference>
<sequence>MLVIDKTECIGCGTCFHLCPFDAIKEKHYGGKEIYEVIEESCMECLLCLKACPLRAVNWKEEDFERWDSVDKVC</sequence>
<dbReference type="RefSeq" id="WP_066350510.1">
    <property type="nucleotide sequence ID" value="NZ_LOED01000001.1"/>
</dbReference>
<dbReference type="AlphaFoldDB" id="A0A140LDP4"/>
<evidence type="ECO:0000256" key="4">
    <source>
        <dbReference type="ARBA" id="ARBA00023014"/>
    </source>
</evidence>
<evidence type="ECO:0000256" key="2">
    <source>
        <dbReference type="ARBA" id="ARBA00022723"/>
    </source>
</evidence>
<dbReference type="InterPro" id="IPR017900">
    <property type="entry name" value="4Fe4S_Fe_S_CS"/>
</dbReference>
<dbReference type="SUPFAM" id="SSF54862">
    <property type="entry name" value="4Fe-4S ferredoxins"/>
    <property type="match status" value="1"/>
</dbReference>
<accession>A0A140LDP4</accession>
<dbReference type="Pfam" id="PF14697">
    <property type="entry name" value="Fer4_21"/>
    <property type="match status" value="1"/>
</dbReference>
<dbReference type="GO" id="GO:0016491">
    <property type="term" value="F:oxidoreductase activity"/>
    <property type="evidence" value="ECO:0007669"/>
    <property type="project" value="UniProtKB-KW"/>
</dbReference>
<dbReference type="PANTHER" id="PTHR43687">
    <property type="entry name" value="ADENYLYLSULFATE REDUCTASE, BETA SUBUNIT"/>
    <property type="match status" value="1"/>
</dbReference>
<keyword evidence="7" id="KW-1185">Reference proteome</keyword>
<dbReference type="STRING" id="520764.AN618_00070"/>
<dbReference type="InParanoid" id="A0A140LDP4"/>
<evidence type="ECO:0000256" key="3">
    <source>
        <dbReference type="ARBA" id="ARBA00023004"/>
    </source>
</evidence>
<keyword evidence="1" id="KW-0004">4Fe-4S</keyword>
<dbReference type="InterPro" id="IPR050572">
    <property type="entry name" value="Fe-S_Ferredoxin"/>
</dbReference>
<organism evidence="6 7">
    <name type="scientific">Fervidicola ferrireducens</name>
    <dbReference type="NCBI Taxonomy" id="520764"/>
    <lineage>
        <taxon>Bacteria</taxon>
        <taxon>Bacillati</taxon>
        <taxon>Bacillota</taxon>
        <taxon>Clostridia</taxon>
        <taxon>Thermosediminibacterales</taxon>
        <taxon>Thermosediminibacteraceae</taxon>
        <taxon>Fervidicola</taxon>
    </lineage>
</organism>
<dbReference type="Gene3D" id="3.30.70.20">
    <property type="match status" value="2"/>
</dbReference>
<dbReference type="GO" id="GO:0051539">
    <property type="term" value="F:4 iron, 4 sulfur cluster binding"/>
    <property type="evidence" value="ECO:0007669"/>
    <property type="project" value="UniProtKB-KW"/>
</dbReference>
<name>A0A140LDP4_9FIRM</name>
<keyword evidence="3" id="KW-0408">Iron</keyword>
<evidence type="ECO:0000313" key="6">
    <source>
        <dbReference type="EMBL" id="KXG78669.1"/>
    </source>
</evidence>
<feature type="domain" description="4Fe-4S ferredoxin-type" evidence="5">
    <location>
        <begin position="33"/>
        <end position="62"/>
    </location>
</feature>
<dbReference type="InterPro" id="IPR017896">
    <property type="entry name" value="4Fe4S_Fe-S-bd"/>
</dbReference>
<gene>
    <name evidence="6" type="primary">boxA</name>
    <name evidence="6" type="ORF">AN618_00070</name>
</gene>
<keyword evidence="6" id="KW-0560">Oxidoreductase</keyword>
<evidence type="ECO:0000256" key="1">
    <source>
        <dbReference type="ARBA" id="ARBA00022485"/>
    </source>
</evidence>
<reference evidence="6 7" key="1">
    <citation type="submission" date="2015-12" db="EMBL/GenBank/DDBJ databases">
        <title>Draft genome sequnece of Fervidicola ferrireducens strain Y170.</title>
        <authorList>
            <person name="Patel B.K."/>
        </authorList>
    </citation>
    <scope>NUCLEOTIDE SEQUENCE [LARGE SCALE GENOMIC DNA]</scope>
    <source>
        <strain evidence="6 7">Y170</strain>
    </source>
</reference>
<proteinExistence type="predicted"/>
<dbReference type="GO" id="GO:0046872">
    <property type="term" value="F:metal ion binding"/>
    <property type="evidence" value="ECO:0007669"/>
    <property type="project" value="UniProtKB-KW"/>
</dbReference>
<keyword evidence="2" id="KW-0479">Metal-binding</keyword>
<evidence type="ECO:0000259" key="5">
    <source>
        <dbReference type="PROSITE" id="PS51379"/>
    </source>
</evidence>
<dbReference type="EC" id="1.14.13.208" evidence="6"/>
<evidence type="ECO:0000313" key="7">
    <source>
        <dbReference type="Proteomes" id="UP000070427"/>
    </source>
</evidence>
<dbReference type="PANTHER" id="PTHR43687:SF1">
    <property type="entry name" value="FERREDOXIN III"/>
    <property type="match status" value="1"/>
</dbReference>
<protein>
    <submittedName>
        <fullName evidence="6">Benzoyl-CoA oxygenase component A</fullName>
        <ecNumber evidence="6">1.14.13.208</ecNumber>
    </submittedName>
</protein>
<comment type="caution">
    <text evidence="6">The sequence shown here is derived from an EMBL/GenBank/DDBJ whole genome shotgun (WGS) entry which is preliminary data.</text>
</comment>
<dbReference type="EMBL" id="LOED01000001">
    <property type="protein sequence ID" value="KXG78669.1"/>
    <property type="molecule type" value="Genomic_DNA"/>
</dbReference>
<feature type="domain" description="4Fe-4S ferredoxin-type" evidence="5">
    <location>
        <begin position="1"/>
        <end position="29"/>
    </location>
</feature>
<dbReference type="PROSITE" id="PS51379">
    <property type="entry name" value="4FE4S_FER_2"/>
    <property type="match status" value="2"/>
</dbReference>
<dbReference type="Proteomes" id="UP000070427">
    <property type="component" value="Unassembled WGS sequence"/>
</dbReference>
<keyword evidence="4" id="KW-0411">Iron-sulfur</keyword>